<sequence length="691" mass="75488">MTRHLAQQLEVWAAVNTLVAADEEVQVDGQSLSVAELIAISRHKLPFAPSRKRSVTEKVEDSVRTLSTYMEDHVVYGVNTAPGGNAHLRTTDVKILQHSFLQHHHTGILPETIPLANNENPWSDSLPDAVVRASAVVRCNSLLRGHSGIRLHLVEALAHVISRGLTPVIPLRGSISASGDLSPLSYFGGVLEGNKAIFVRTASSAEPAHAIPADEALRQIDLQPILLEQKEGLAIMNGTSVSTAYAALVLQDCHDLAILCQLMTALAVEALNGKVSNYDQFLSDARPHPGQHEVAYNIRQFLAGTKLASDGAGIQGLAQDRYALRTAPQWIGPQLEDLMSAQAQISVELNSTTDNPLIDSTTHRLHHGGNFQAASVTSAMEKARTAVTMLGRLLLAQSGELVNPELSHGLPPNLCADDPSVSYTCKGLDVNMTAYFSELAFMANSVASHVQTAEMGNQSVNSLALVSTRMTAESVKLLTMMAAAHLYMLCQAVDLRCREQQLFEQLSSLVRLEFEAVFSQTLTSPELDSIYSETWPMIKTSWLEQNKLDIHQRCEKVSNNCVVTLMAQLQGLSGRSRVTLEQISEFKERLSLCLRVGFDSTRHEFALSQTTLSYLGSHTRSLYSFVRSQLKIPFHNGIGDHPTLLAKEEQPASTIGYHVTRIFGAIRDKSVFESLNLSNVLSTNGTNGRHD</sequence>
<dbReference type="InterPro" id="IPR023144">
    <property type="entry name" value="Phe_NH3-lyase_shielding_dom_sf"/>
</dbReference>
<dbReference type="SUPFAM" id="SSF48557">
    <property type="entry name" value="L-aspartase-like"/>
    <property type="match status" value="1"/>
</dbReference>
<comment type="caution">
    <text evidence="3">The sequence shown here is derived from an EMBL/GenBank/DDBJ whole genome shotgun (WGS) entry which is preliminary data.</text>
</comment>
<dbReference type="InterPro" id="IPR001106">
    <property type="entry name" value="Aromatic_Lyase"/>
</dbReference>
<keyword evidence="4" id="KW-1185">Reference proteome</keyword>
<dbReference type="InterPro" id="IPR024083">
    <property type="entry name" value="Fumarase/histidase_N"/>
</dbReference>
<dbReference type="Gene3D" id="1.10.275.10">
    <property type="entry name" value="Fumarase/aspartase (N-terminal domain)"/>
    <property type="match status" value="1"/>
</dbReference>
<accession>A0ABY6V0H4</accession>
<organism evidence="3 4">
    <name type="scientific">Bionectria ochroleuca</name>
    <name type="common">Gliocladium roseum</name>
    <dbReference type="NCBI Taxonomy" id="29856"/>
    <lineage>
        <taxon>Eukaryota</taxon>
        <taxon>Fungi</taxon>
        <taxon>Dikarya</taxon>
        <taxon>Ascomycota</taxon>
        <taxon>Pezizomycotina</taxon>
        <taxon>Sordariomycetes</taxon>
        <taxon>Hypocreomycetidae</taxon>
        <taxon>Hypocreales</taxon>
        <taxon>Bionectriaceae</taxon>
        <taxon>Clonostachys</taxon>
    </lineage>
</organism>
<dbReference type="PROSITE" id="PS00488">
    <property type="entry name" value="PAL_HISTIDASE"/>
    <property type="match status" value="1"/>
</dbReference>
<dbReference type="NCBIfam" id="TIGR01226">
    <property type="entry name" value="phe_am_lyase"/>
    <property type="match status" value="1"/>
</dbReference>
<gene>
    <name evidence="3" type="ORF">CLO192961_LOCUS466280</name>
</gene>
<reference evidence="3 4" key="1">
    <citation type="submission" date="2019-06" db="EMBL/GenBank/DDBJ databases">
        <authorList>
            <person name="Broberg M."/>
        </authorList>
    </citation>
    <scope>NUCLEOTIDE SEQUENCE [LARGE SCALE GENOMIC DNA]</scope>
</reference>
<keyword evidence="2" id="KW-0456">Lyase</keyword>
<protein>
    <recommendedName>
        <fullName evidence="5">Phenylalanine ammonia-lyase</fullName>
    </recommendedName>
</protein>
<evidence type="ECO:0000313" key="4">
    <source>
        <dbReference type="Proteomes" id="UP000766486"/>
    </source>
</evidence>
<dbReference type="Pfam" id="PF00221">
    <property type="entry name" value="Lyase_aromatic"/>
    <property type="match status" value="1"/>
</dbReference>
<dbReference type="CDD" id="cd00332">
    <property type="entry name" value="PAL-HAL"/>
    <property type="match status" value="1"/>
</dbReference>
<name>A0ABY6V0H4_BIOOC</name>
<dbReference type="Gene3D" id="1.10.274.20">
    <property type="entry name" value="Phenylalanine ammonia-lyase 1, domain 3"/>
    <property type="match status" value="1"/>
</dbReference>
<comment type="similarity">
    <text evidence="1 2">Belongs to the PAL/histidase family.</text>
</comment>
<dbReference type="Gene3D" id="1.20.200.10">
    <property type="entry name" value="Fumarase/aspartase (Central domain)"/>
    <property type="match status" value="1"/>
</dbReference>
<dbReference type="InterPro" id="IPR008948">
    <property type="entry name" value="L-Aspartase-like"/>
</dbReference>
<dbReference type="InterPro" id="IPR022313">
    <property type="entry name" value="Phe/His_NH3-lyase_AS"/>
</dbReference>
<evidence type="ECO:0000256" key="2">
    <source>
        <dbReference type="RuleBase" id="RU003954"/>
    </source>
</evidence>
<dbReference type="EMBL" id="CABFNS010000937">
    <property type="protein sequence ID" value="VUC37210.1"/>
    <property type="molecule type" value="Genomic_DNA"/>
</dbReference>
<evidence type="ECO:0000313" key="3">
    <source>
        <dbReference type="EMBL" id="VUC37210.1"/>
    </source>
</evidence>
<dbReference type="Proteomes" id="UP000766486">
    <property type="component" value="Unassembled WGS sequence"/>
</dbReference>
<dbReference type="InterPro" id="IPR005922">
    <property type="entry name" value="Phe_NH3-lyase"/>
</dbReference>
<proteinExistence type="inferred from homology"/>
<evidence type="ECO:0008006" key="5">
    <source>
        <dbReference type="Google" id="ProtNLM"/>
    </source>
</evidence>
<dbReference type="PANTHER" id="PTHR10362">
    <property type="entry name" value="HISTIDINE AMMONIA-LYASE"/>
    <property type="match status" value="1"/>
</dbReference>
<evidence type="ECO:0000256" key="1">
    <source>
        <dbReference type="ARBA" id="ARBA00007238"/>
    </source>
</evidence>